<dbReference type="HOGENOM" id="CLU_038241_1_0_11"/>
<keyword evidence="1" id="KW-0812">Transmembrane</keyword>
<name>F8JR43_STREN</name>
<gene>
    <name evidence="2" type="ordered locus">SCATT_17690</name>
</gene>
<dbReference type="EMBL" id="CP003219">
    <property type="protein sequence ID" value="AEW94140.1"/>
    <property type="molecule type" value="Genomic_DNA"/>
</dbReference>
<sequence length="454" mass="47014">MAVTSAGGAEGVAARPPAVVEGVRRLRGAAATEPGRLRLAGLVLTALLIAFGSVTAWQVTGRAAAADDVARCSQPLSAAAAEIYRSLADANTTAAAGFLVTGQEPAVVRRRYQEDIRTAGRLIANAAESSGGSPDARAQVELLATQLPGYTGLVETARADNRQGLPLGGAYLRYADALMTGTLLPAARKLYEAENARLGQDYAAARALPWAAWTLGAVSLAALGWFQRRTYLRTNRVFNPGLLAATTAAAVTLLWLAAGHTVARDGLADAWRHGARTARILGQARIASLTARGDENLALVARGTGTGYEDAYRAGITTLGGTGDGLLARALAAADGAEDRAPVRAAAEAAARWRTRHAQAHAADVDGDYDTALALVIGGKDATGHLVPETTGTWFDQVDRDLRLAVDRGNDRFRQAAGDARGALDALPAGAVLLTVLGAAGTVTGVGRRLAEYR</sequence>
<organism evidence="2 3">
    <name type="scientific">Streptantibioticus cattleyicolor (strain ATCC 35852 / DSM 46488 / JCM 4925 / NBRC 14057 / NRRL 8057)</name>
    <name type="common">Streptomyces cattleya</name>
    <dbReference type="NCBI Taxonomy" id="1003195"/>
    <lineage>
        <taxon>Bacteria</taxon>
        <taxon>Bacillati</taxon>
        <taxon>Actinomycetota</taxon>
        <taxon>Actinomycetes</taxon>
        <taxon>Kitasatosporales</taxon>
        <taxon>Streptomycetaceae</taxon>
        <taxon>Streptantibioticus</taxon>
    </lineage>
</organism>
<proteinExistence type="predicted"/>
<dbReference type="STRING" id="1003195.SCATT_17690"/>
<accession>G8WQ80</accession>
<keyword evidence="1" id="KW-1133">Transmembrane helix</keyword>
<evidence type="ECO:0000313" key="3">
    <source>
        <dbReference type="Proteomes" id="UP000007842"/>
    </source>
</evidence>
<keyword evidence="1" id="KW-0472">Membrane</keyword>
<dbReference type="eggNOG" id="COG5278">
    <property type="taxonomic scope" value="Bacteria"/>
</dbReference>
<accession>F8JR43</accession>
<dbReference type="OrthoDB" id="3218196at2"/>
<dbReference type="KEGG" id="scy:SCATT_17690"/>
<dbReference type="Proteomes" id="UP000007842">
    <property type="component" value="Chromosome"/>
</dbReference>
<protein>
    <submittedName>
        <fullName evidence="2">Secreted protein</fullName>
    </submittedName>
</protein>
<dbReference type="RefSeq" id="WP_014142531.1">
    <property type="nucleotide sequence ID" value="NC_016111.1"/>
</dbReference>
<keyword evidence="3" id="KW-1185">Reference proteome</keyword>
<evidence type="ECO:0000313" key="2">
    <source>
        <dbReference type="EMBL" id="AEW94140.1"/>
    </source>
</evidence>
<dbReference type="PATRIC" id="fig|1003195.11.peg.3317"/>
<dbReference type="KEGG" id="sct:SCAT_1773"/>
<reference evidence="3" key="1">
    <citation type="submission" date="2011-12" db="EMBL/GenBank/DDBJ databases">
        <title>Complete genome sequence of Streptomyces cattleya strain DSM 46488.</title>
        <authorList>
            <person name="Ou H.-Y."/>
            <person name="Li P."/>
            <person name="Zhao C."/>
            <person name="O'Hagan D."/>
            <person name="Deng Z."/>
        </authorList>
    </citation>
    <scope>NUCLEOTIDE SEQUENCE [LARGE SCALE GENOMIC DNA]</scope>
    <source>
        <strain evidence="3">ATCC 35852 / DSM 46488 / JCM 4925 / NBRC 14057 / NRRL 8057</strain>
    </source>
</reference>
<feature type="transmembrane region" description="Helical" evidence="1">
    <location>
        <begin position="238"/>
        <end position="258"/>
    </location>
</feature>
<evidence type="ECO:0000256" key="1">
    <source>
        <dbReference type="SAM" id="Phobius"/>
    </source>
</evidence>
<feature type="transmembrane region" description="Helical" evidence="1">
    <location>
        <begin position="207"/>
        <end position="226"/>
    </location>
</feature>
<dbReference type="AlphaFoldDB" id="F8JR43"/>